<protein>
    <submittedName>
        <fullName evidence="1">Uncharacterized protein</fullName>
    </submittedName>
</protein>
<dbReference type="Proteomes" id="UP001201163">
    <property type="component" value="Unassembled WGS sequence"/>
</dbReference>
<evidence type="ECO:0000313" key="2">
    <source>
        <dbReference type="Proteomes" id="UP001201163"/>
    </source>
</evidence>
<dbReference type="InterPro" id="IPR019357">
    <property type="entry name" value="SCOC"/>
</dbReference>
<comment type="caution">
    <text evidence="1">The sequence shown here is derived from an EMBL/GenBank/DDBJ whole genome shotgun (WGS) entry which is preliminary data.</text>
</comment>
<dbReference type="AlphaFoldDB" id="A0AAD4LNI6"/>
<reference evidence="1" key="1">
    <citation type="submission" date="2022-01" db="EMBL/GenBank/DDBJ databases">
        <title>Comparative genomics reveals a dynamic genome evolution in the ectomycorrhizal milk-cap (Lactarius) mushrooms.</title>
        <authorList>
            <consortium name="DOE Joint Genome Institute"/>
            <person name="Lebreton A."/>
            <person name="Tang N."/>
            <person name="Kuo A."/>
            <person name="LaButti K."/>
            <person name="Drula E."/>
            <person name="Barry K."/>
            <person name="Clum A."/>
            <person name="Lipzen A."/>
            <person name="Mousain D."/>
            <person name="Ng V."/>
            <person name="Wang R."/>
            <person name="Wang X."/>
            <person name="Dai Y."/>
            <person name="Henrissat B."/>
            <person name="Grigoriev I.V."/>
            <person name="Guerin-Laguette A."/>
            <person name="Yu F."/>
            <person name="Martin F.M."/>
        </authorList>
    </citation>
    <scope>NUCLEOTIDE SEQUENCE</scope>
    <source>
        <strain evidence="1">QP</strain>
    </source>
</reference>
<proteinExistence type="predicted"/>
<organism evidence="1 2">
    <name type="scientific">Lactarius akahatsu</name>
    <dbReference type="NCBI Taxonomy" id="416441"/>
    <lineage>
        <taxon>Eukaryota</taxon>
        <taxon>Fungi</taxon>
        <taxon>Dikarya</taxon>
        <taxon>Basidiomycota</taxon>
        <taxon>Agaricomycotina</taxon>
        <taxon>Agaricomycetes</taxon>
        <taxon>Russulales</taxon>
        <taxon>Russulaceae</taxon>
        <taxon>Lactarius</taxon>
    </lineage>
</organism>
<sequence length="79" mass="9076">MFDDQAGWGTSEVIPENDVIKDAMKKEQVIKDIVAYQDDLRVLLERVKTAEKDMDKLSSGNATLQMYIDNLTLQMAKRR</sequence>
<gene>
    <name evidence="1" type="ORF">EDB92DRAFT_1835585</name>
</gene>
<accession>A0AAD4LNI6</accession>
<dbReference type="Pfam" id="PF10224">
    <property type="entry name" value="DUF2205"/>
    <property type="match status" value="1"/>
</dbReference>
<evidence type="ECO:0000313" key="1">
    <source>
        <dbReference type="EMBL" id="KAH8998514.1"/>
    </source>
</evidence>
<dbReference type="EMBL" id="JAKELL010000005">
    <property type="protein sequence ID" value="KAH8998514.1"/>
    <property type="molecule type" value="Genomic_DNA"/>
</dbReference>
<name>A0AAD4LNI6_9AGAM</name>
<keyword evidence="2" id="KW-1185">Reference proteome</keyword>
<dbReference type="Gene3D" id="1.20.5.170">
    <property type="match status" value="1"/>
</dbReference>